<dbReference type="PROSITE" id="PS51257">
    <property type="entry name" value="PROKAR_LIPOPROTEIN"/>
    <property type="match status" value="1"/>
</dbReference>
<feature type="compositionally biased region" description="Polar residues" evidence="1">
    <location>
        <begin position="36"/>
        <end position="47"/>
    </location>
</feature>
<evidence type="ECO:0000313" key="5">
    <source>
        <dbReference type="EMBL" id="MBP1904560.1"/>
    </source>
</evidence>
<dbReference type="Gene3D" id="3.50.90.10">
    <property type="entry name" value="YerB-like"/>
    <property type="match status" value="1"/>
</dbReference>
<keyword evidence="6" id="KW-1185">Reference proteome</keyword>
<dbReference type="InterPro" id="IPR021416">
    <property type="entry name" value="DUF3048_N"/>
</dbReference>
<dbReference type="RefSeq" id="WP_342453919.1">
    <property type="nucleotide sequence ID" value="NZ_JAGGKG010000004.1"/>
</dbReference>
<feature type="region of interest" description="Disordered" evidence="1">
    <location>
        <begin position="29"/>
        <end position="63"/>
    </location>
</feature>
<feature type="signal peptide" evidence="2">
    <location>
        <begin position="1"/>
        <end position="30"/>
    </location>
</feature>
<sequence length="355" mass="39788">MKWFKGKGCILLMLMVCVVLLSACSSKEKAQPVTPTPNNTNEESQINVPEPPPPTTYTAPLTGLPITEPSNRRAITVMVNNAPQARPQAGLNEADIIYEVLAEGGLTRLIAIYQSADVVTKIGPVRSIRPYMIELGESYHGVLAHAGGSTDAYAILQRQKKADLDEIYNASKFFWRDKSRKAPHNLYTSLEKLIEGANYRKYDMDDQEIPTYKFQDEAVEIQGEYAKQFDVKFQLKKYVVSYSYDEASKTYKRSINNAPHEDADTKEQLSATNVIVLGADHKTLDDVGRLSINLDLGGDAMLFQHGKVIKGTWIHKADDVIRFVKDNTELPLYPGKTHFLIVPNNPDFNSHIKIQ</sequence>
<dbReference type="InterPro" id="IPR035328">
    <property type="entry name" value="DUF3048_C"/>
</dbReference>
<dbReference type="EMBL" id="JAGGKG010000004">
    <property type="protein sequence ID" value="MBP1904560.1"/>
    <property type="molecule type" value="Genomic_DNA"/>
</dbReference>
<evidence type="ECO:0000259" key="3">
    <source>
        <dbReference type="Pfam" id="PF11258"/>
    </source>
</evidence>
<evidence type="ECO:0000313" key="6">
    <source>
        <dbReference type="Proteomes" id="UP001519272"/>
    </source>
</evidence>
<feature type="domain" description="DUF3048" evidence="3">
    <location>
        <begin position="61"/>
        <end position="202"/>
    </location>
</feature>
<gene>
    <name evidence="5" type="ORF">J2Z32_001183</name>
</gene>
<evidence type="ECO:0008006" key="7">
    <source>
        <dbReference type="Google" id="ProtNLM"/>
    </source>
</evidence>
<reference evidence="5 6" key="1">
    <citation type="submission" date="2021-03" db="EMBL/GenBank/DDBJ databases">
        <title>Genomic Encyclopedia of Type Strains, Phase IV (KMG-IV): sequencing the most valuable type-strain genomes for metagenomic binning, comparative biology and taxonomic classification.</title>
        <authorList>
            <person name="Goeker M."/>
        </authorList>
    </citation>
    <scope>NUCLEOTIDE SEQUENCE [LARGE SCALE GENOMIC DNA]</scope>
    <source>
        <strain evidence="5 6">DSM 14349</strain>
    </source>
</reference>
<protein>
    <recommendedName>
        <fullName evidence="7">DUF3048 domain-containing protein</fullName>
    </recommendedName>
</protein>
<feature type="chain" id="PRO_5047526654" description="DUF3048 domain-containing protein" evidence="2">
    <location>
        <begin position="31"/>
        <end position="355"/>
    </location>
</feature>
<proteinExistence type="predicted"/>
<dbReference type="Pfam" id="PF11258">
    <property type="entry name" value="DUF3048"/>
    <property type="match status" value="1"/>
</dbReference>
<evidence type="ECO:0000256" key="2">
    <source>
        <dbReference type="SAM" id="SignalP"/>
    </source>
</evidence>
<dbReference type="InterPro" id="IPR023158">
    <property type="entry name" value="YerB-like_sf"/>
</dbReference>
<dbReference type="Pfam" id="PF17479">
    <property type="entry name" value="DUF3048_C"/>
    <property type="match status" value="1"/>
</dbReference>
<evidence type="ECO:0000259" key="4">
    <source>
        <dbReference type="Pfam" id="PF17479"/>
    </source>
</evidence>
<dbReference type="SUPFAM" id="SSF159774">
    <property type="entry name" value="YerB-like"/>
    <property type="match status" value="1"/>
</dbReference>
<name>A0ABS4FPQ8_9BACL</name>
<evidence type="ECO:0000256" key="1">
    <source>
        <dbReference type="SAM" id="MobiDB-lite"/>
    </source>
</evidence>
<dbReference type="Proteomes" id="UP001519272">
    <property type="component" value="Unassembled WGS sequence"/>
</dbReference>
<feature type="domain" description="DUF3048" evidence="4">
    <location>
        <begin position="230"/>
        <end position="338"/>
    </location>
</feature>
<keyword evidence="2" id="KW-0732">Signal</keyword>
<accession>A0ABS4FPQ8</accession>
<organism evidence="5 6">
    <name type="scientific">Paenibacillus turicensis</name>
    <dbReference type="NCBI Taxonomy" id="160487"/>
    <lineage>
        <taxon>Bacteria</taxon>
        <taxon>Bacillati</taxon>
        <taxon>Bacillota</taxon>
        <taxon>Bacilli</taxon>
        <taxon>Bacillales</taxon>
        <taxon>Paenibacillaceae</taxon>
        <taxon>Paenibacillus</taxon>
    </lineage>
</organism>
<comment type="caution">
    <text evidence="5">The sequence shown here is derived from an EMBL/GenBank/DDBJ whole genome shotgun (WGS) entry which is preliminary data.</text>
</comment>